<comment type="caution">
    <text evidence="2">The sequence shown here is derived from an EMBL/GenBank/DDBJ whole genome shotgun (WGS) entry which is preliminary data.</text>
</comment>
<dbReference type="InterPro" id="IPR019060">
    <property type="entry name" value="DUF2382"/>
</dbReference>
<dbReference type="Proteomes" id="UP001179181">
    <property type="component" value="Unassembled WGS sequence"/>
</dbReference>
<proteinExistence type="predicted"/>
<dbReference type="PANTHER" id="PTHR38463">
    <property type="entry name" value="STRESS RESPONSE PROTEIN YSNF"/>
    <property type="match status" value="1"/>
</dbReference>
<feature type="domain" description="DUF2382" evidence="1">
    <location>
        <begin position="202"/>
        <end position="312"/>
    </location>
</feature>
<dbReference type="EMBL" id="JAASQJ010000001">
    <property type="protein sequence ID" value="NIJ52118.1"/>
    <property type="molecule type" value="Genomic_DNA"/>
</dbReference>
<name>A0ABX0UGI0_9BACT</name>
<gene>
    <name evidence="2" type="ORF">FHS68_001274</name>
</gene>
<evidence type="ECO:0000313" key="3">
    <source>
        <dbReference type="Proteomes" id="UP001179181"/>
    </source>
</evidence>
<dbReference type="InterPro" id="IPR052967">
    <property type="entry name" value="Stress_Response_Assoc"/>
</dbReference>
<accession>A0ABX0UGI0</accession>
<dbReference type="PANTHER" id="PTHR38463:SF1">
    <property type="entry name" value="STRESS RESPONSE PROTEIN YSNF"/>
    <property type="match status" value="1"/>
</dbReference>
<dbReference type="Pfam" id="PF09557">
    <property type="entry name" value="DUF2382"/>
    <property type="match status" value="1"/>
</dbReference>
<reference evidence="2 3" key="1">
    <citation type="submission" date="2020-03" db="EMBL/GenBank/DDBJ databases">
        <title>Genomic Encyclopedia of Type Strains, Phase IV (KMG-IV): sequencing the most valuable type-strain genomes for metagenomic binning, comparative biology and taxonomic classification.</title>
        <authorList>
            <person name="Goeker M."/>
        </authorList>
    </citation>
    <scope>NUCLEOTIDE SEQUENCE [LARGE SCALE GENOMIC DNA]</scope>
    <source>
        <strain evidence="2 3">DSM 102865</strain>
    </source>
</reference>
<organism evidence="2 3">
    <name type="scientific">Dyadobacter arcticus</name>
    <dbReference type="NCBI Taxonomy" id="1078754"/>
    <lineage>
        <taxon>Bacteria</taxon>
        <taxon>Pseudomonadati</taxon>
        <taxon>Bacteroidota</taxon>
        <taxon>Cytophagia</taxon>
        <taxon>Cytophagales</taxon>
        <taxon>Spirosomataceae</taxon>
        <taxon>Dyadobacter</taxon>
    </lineage>
</organism>
<protein>
    <submittedName>
        <fullName evidence="2">Uncharacterized protein (TIGR02271 family)</fullName>
    </submittedName>
</protein>
<evidence type="ECO:0000259" key="1">
    <source>
        <dbReference type="Pfam" id="PF09557"/>
    </source>
</evidence>
<sequence length="328" mass="36473">MSNTVVGIFEYESDAQEAQNYLLANGFADGDVDIKTASYKSETDTAPVKDDNDDVMDRIGNFFKDLFDGDEEETKRYSEAGKRGTIVTVHAATAAEAEAAAAILDEYGAVDVNESAANYSSNQGYSGTVTGSSVDSYVENTSDTYEDKTLDNYGEKTLDTYEDKTSDTYGDKSLGTYEDKNLETVTDRSFVSDDSDDDSRSLPVIEEELQVGKQEVETGGVRLRSRIIERPVQESIRLRQEQVTVNRTPVDRAASDSDFATFKEGTIEMKEYAEVPVVSKEARIIEEVSLNKTVDERDEIINETVRNTEVEVEDLTDEERVRRTGLDL</sequence>
<dbReference type="RefSeq" id="WP_167268218.1">
    <property type="nucleotide sequence ID" value="NZ_JAASQJ010000001.1"/>
</dbReference>
<evidence type="ECO:0000313" key="2">
    <source>
        <dbReference type="EMBL" id="NIJ52118.1"/>
    </source>
</evidence>
<keyword evidence="3" id="KW-1185">Reference proteome</keyword>